<gene>
    <name evidence="4" type="ORF">DSM107003_11900</name>
</gene>
<reference evidence="4 5" key="1">
    <citation type="journal article" date="2019" name="Genome Biol. Evol.">
        <title>Day and night: Metabolic profiles and evolutionary relationships of six axenic non-marine cyanobacteria.</title>
        <authorList>
            <person name="Will S.E."/>
            <person name="Henke P."/>
            <person name="Boedeker C."/>
            <person name="Huang S."/>
            <person name="Brinkmann H."/>
            <person name="Rohde M."/>
            <person name="Jarek M."/>
            <person name="Friedl T."/>
            <person name="Seufert S."/>
            <person name="Schumacher M."/>
            <person name="Overmann J."/>
            <person name="Neumann-Schaal M."/>
            <person name="Petersen J."/>
        </authorList>
    </citation>
    <scope>NUCLEOTIDE SEQUENCE [LARGE SCALE GENOMIC DNA]</scope>
    <source>
        <strain evidence="4 5">SAG 1403-4b</strain>
    </source>
</reference>
<comment type="caution">
    <text evidence="4">The sequence shown here is derived from an EMBL/GenBank/DDBJ whole genome shotgun (WGS) entry which is preliminary data.</text>
</comment>
<feature type="compositionally biased region" description="Basic and acidic residues" evidence="1">
    <location>
        <begin position="519"/>
        <end position="538"/>
    </location>
</feature>
<evidence type="ECO:0000256" key="2">
    <source>
        <dbReference type="SAM" id="Phobius"/>
    </source>
</evidence>
<feature type="transmembrane region" description="Helical" evidence="2">
    <location>
        <begin position="20"/>
        <end position="37"/>
    </location>
</feature>
<dbReference type="PANTHER" id="PTHR34675">
    <property type="entry name" value="PROTEIN TRIGALACTOSYLDIACYLGLYCEROL 2, CHLOROPLASTIC"/>
    <property type="match status" value="1"/>
</dbReference>
<dbReference type="Proteomes" id="UP000276103">
    <property type="component" value="Unassembled WGS sequence"/>
</dbReference>
<keyword evidence="2" id="KW-0472">Membrane</keyword>
<dbReference type="InterPro" id="IPR039342">
    <property type="entry name" value="TGD2-like"/>
</dbReference>
<evidence type="ECO:0000313" key="4">
    <source>
        <dbReference type="EMBL" id="RUS98102.1"/>
    </source>
</evidence>
<keyword evidence="2" id="KW-1133">Transmembrane helix</keyword>
<feature type="domain" description="Mce/MlaD" evidence="3">
    <location>
        <begin position="46"/>
        <end position="121"/>
    </location>
</feature>
<dbReference type="AlphaFoldDB" id="A0A433UW70"/>
<feature type="region of interest" description="Disordered" evidence="1">
    <location>
        <begin position="469"/>
        <end position="538"/>
    </location>
</feature>
<dbReference type="PANTHER" id="PTHR34675:SF1">
    <property type="entry name" value="PROTEIN TRIGALACTOSYLDIACYLGLYCEROL 2, CHLOROPLASTIC"/>
    <property type="match status" value="1"/>
</dbReference>
<keyword evidence="2" id="KW-0812">Transmembrane</keyword>
<dbReference type="Pfam" id="PF02470">
    <property type="entry name" value="MlaD"/>
    <property type="match status" value="1"/>
</dbReference>
<accession>A0A433UW70</accession>
<name>A0A433UW70_ANAVA</name>
<evidence type="ECO:0000256" key="1">
    <source>
        <dbReference type="SAM" id="MobiDB-lite"/>
    </source>
</evidence>
<sequence length="538" mass="57637">MQNLINSFTSRRTLREGSVGLLLLLGLGAFGVILLWLNRITPGRSSYKAVVEFVNAGGMQKGAPVRYRGVKVGSISNIKTGVNAVAVEIEITDPNLLIPYNSSIEANQSGLISESIIDITPKASLPTETVISKPLEKDCNASLIICNGATNLKGQIGISVDELIRQSSDFAAQYGDEKFFNNVNRLLVTSADAATSVANLSRELQTVSKSFKGQIGTFSSTAATVQQATNQLTATSTKTANQLGVTASDFSVTAKQASRLLNNLDELLTTNRSSLVGALNNITQTSNQLRQTVTSLSPAVNRLTEGELLKNLELLSANAAEASANLKDASKNLNDPKNIVLLQQTLDSARVTFENTQKITSDLDELTGDPKFRQNLLQLVNGLSKLVSSTQDMQQQAKVAVTLDSIKTSLNQPETLTPTPTLKAFVEDKPKFVTPTPTPKAFLESPQVVTPTPTPKTFVEQSEFVTPTPTPKAFLESPQVVTPTPTPKAFVEPPQVVIPTAAPQEKEQGAGEQGAEDAEIGRHGDAGTRRKLRVSNDQ</sequence>
<evidence type="ECO:0000313" key="5">
    <source>
        <dbReference type="Proteomes" id="UP000276103"/>
    </source>
</evidence>
<keyword evidence="5" id="KW-1185">Reference proteome</keyword>
<evidence type="ECO:0000259" key="3">
    <source>
        <dbReference type="Pfam" id="PF02470"/>
    </source>
</evidence>
<dbReference type="RefSeq" id="WP_127052861.1">
    <property type="nucleotide sequence ID" value="NZ_RSCM01000003.1"/>
</dbReference>
<dbReference type="OrthoDB" id="460587at2"/>
<proteinExistence type="predicted"/>
<dbReference type="InterPro" id="IPR003399">
    <property type="entry name" value="Mce/MlaD"/>
</dbReference>
<dbReference type="EMBL" id="RSCM01000003">
    <property type="protein sequence ID" value="RUS98102.1"/>
    <property type="molecule type" value="Genomic_DNA"/>
</dbReference>
<protein>
    <recommendedName>
        <fullName evidence="3">Mce/MlaD domain-containing protein</fullName>
    </recommendedName>
</protein>
<organism evidence="4 5">
    <name type="scientific">Trichormus variabilis SAG 1403-4b</name>
    <dbReference type="NCBI Taxonomy" id="447716"/>
    <lineage>
        <taxon>Bacteria</taxon>
        <taxon>Bacillati</taxon>
        <taxon>Cyanobacteriota</taxon>
        <taxon>Cyanophyceae</taxon>
        <taxon>Nostocales</taxon>
        <taxon>Nostocaceae</taxon>
        <taxon>Trichormus</taxon>
    </lineage>
</organism>